<comment type="caution">
    <text evidence="2">The sequence shown here is derived from an EMBL/GenBank/DDBJ whole genome shotgun (WGS) entry which is preliminary data.</text>
</comment>
<evidence type="ECO:0000256" key="1">
    <source>
        <dbReference type="SAM" id="Phobius"/>
    </source>
</evidence>
<feature type="transmembrane region" description="Helical" evidence="1">
    <location>
        <begin position="33"/>
        <end position="52"/>
    </location>
</feature>
<evidence type="ECO:0000313" key="2">
    <source>
        <dbReference type="EMBL" id="GAA1535824.1"/>
    </source>
</evidence>
<dbReference type="RefSeq" id="WP_344505919.1">
    <property type="nucleotide sequence ID" value="NZ_BAAAQD010000013.1"/>
</dbReference>
<proteinExistence type="predicted"/>
<dbReference type="EMBL" id="BAAAQD010000013">
    <property type="protein sequence ID" value="GAA1535824.1"/>
    <property type="molecule type" value="Genomic_DNA"/>
</dbReference>
<keyword evidence="3" id="KW-1185">Reference proteome</keyword>
<evidence type="ECO:0000313" key="3">
    <source>
        <dbReference type="Proteomes" id="UP001501470"/>
    </source>
</evidence>
<keyword evidence="1" id="KW-0812">Transmembrane</keyword>
<dbReference type="Proteomes" id="UP001501470">
    <property type="component" value="Unassembled WGS sequence"/>
</dbReference>
<organism evidence="2 3">
    <name type="scientific">Dactylosporangium maewongense</name>
    <dbReference type="NCBI Taxonomy" id="634393"/>
    <lineage>
        <taxon>Bacteria</taxon>
        <taxon>Bacillati</taxon>
        <taxon>Actinomycetota</taxon>
        <taxon>Actinomycetes</taxon>
        <taxon>Micromonosporales</taxon>
        <taxon>Micromonosporaceae</taxon>
        <taxon>Dactylosporangium</taxon>
    </lineage>
</organism>
<sequence>MAVLVWLFGGVFYMGLAMLLGRPADRTVDFLTLPPFFFMFITVIGTSLGVLIRGPHWVRLSTAGLEIGTTNARAVLLPWSNVESATVRGRSVFAHLHVVPRRAALNWLQDTEDQLPLMRTRGGRRGYTVQVGLFPSGAGAVAAALRARGVPEADRRHGRASLR</sequence>
<keyword evidence="1" id="KW-0472">Membrane</keyword>
<name>A0ABP4M1N1_9ACTN</name>
<accession>A0ABP4M1N1</accession>
<protein>
    <recommendedName>
        <fullName evidence="4">PH domain-containing protein</fullName>
    </recommendedName>
</protein>
<gene>
    <name evidence="2" type="ORF">GCM10009827_062730</name>
</gene>
<reference evidence="3" key="1">
    <citation type="journal article" date="2019" name="Int. J. Syst. Evol. Microbiol.">
        <title>The Global Catalogue of Microorganisms (GCM) 10K type strain sequencing project: providing services to taxonomists for standard genome sequencing and annotation.</title>
        <authorList>
            <consortium name="The Broad Institute Genomics Platform"/>
            <consortium name="The Broad Institute Genome Sequencing Center for Infectious Disease"/>
            <person name="Wu L."/>
            <person name="Ma J."/>
        </authorList>
    </citation>
    <scope>NUCLEOTIDE SEQUENCE [LARGE SCALE GENOMIC DNA]</scope>
    <source>
        <strain evidence="3">JCM 15933</strain>
    </source>
</reference>
<keyword evidence="1" id="KW-1133">Transmembrane helix</keyword>
<evidence type="ECO:0008006" key="4">
    <source>
        <dbReference type="Google" id="ProtNLM"/>
    </source>
</evidence>